<reference evidence="1 3" key="1">
    <citation type="submission" date="2018-10" db="EMBL/GenBank/DDBJ databases">
        <title>Co-occurring genomic capacity for anaerobic methane metabolism and dissimilatory sulfite reduction discovered in the Korarchaeota.</title>
        <authorList>
            <person name="Mckay L.J."/>
            <person name="Dlakic M."/>
            <person name="Fields M.W."/>
            <person name="Delmont T.O."/>
            <person name="Eren A.M."/>
            <person name="Jay Z.J."/>
            <person name="Klingelsmith K.B."/>
            <person name="Rusch D.B."/>
            <person name="Inskeep W.P."/>
        </authorList>
    </citation>
    <scope>NUCLEOTIDE SEQUENCE [LARGE SCALE GENOMIC DNA]</scope>
    <source>
        <strain evidence="1 3">MDKW</strain>
    </source>
</reference>
<evidence type="ECO:0000313" key="4">
    <source>
        <dbReference type="Proteomes" id="UP000316217"/>
    </source>
</evidence>
<organism evidence="1 3">
    <name type="scientific">Candidatus Methanodesulfokora washburnensis</name>
    <dbReference type="NCBI Taxonomy" id="2478471"/>
    <lineage>
        <taxon>Archaea</taxon>
        <taxon>Thermoproteota</taxon>
        <taxon>Candidatus Korarchaeia</taxon>
        <taxon>Candidatus Korarchaeia incertae sedis</taxon>
        <taxon>Candidatus Methanodesulfokora</taxon>
    </lineage>
</organism>
<dbReference type="EMBL" id="RXII01000078">
    <property type="protein sequence ID" value="RZN61261.1"/>
    <property type="molecule type" value="Genomic_DNA"/>
</dbReference>
<protein>
    <submittedName>
        <fullName evidence="1">Uncharacterized protein</fullName>
    </submittedName>
</protein>
<evidence type="ECO:0000313" key="1">
    <source>
        <dbReference type="EMBL" id="RSN76958.1"/>
    </source>
</evidence>
<evidence type="ECO:0000313" key="2">
    <source>
        <dbReference type="EMBL" id="RZN61261.1"/>
    </source>
</evidence>
<dbReference type="Proteomes" id="UP000316217">
    <property type="component" value="Unassembled WGS sequence"/>
</dbReference>
<reference evidence="2 4" key="2">
    <citation type="journal article" date="2019" name="Nat. Microbiol.">
        <title>Wide diversity of methane and short-chain alkane metabolisms in uncultured archaea.</title>
        <authorList>
            <person name="Borrel G."/>
            <person name="Adam P.S."/>
            <person name="McKay L.J."/>
            <person name="Chen L.X."/>
            <person name="Sierra-Garcia I.N."/>
            <person name="Sieber C.M."/>
            <person name="Letourneur Q."/>
            <person name="Ghozlane A."/>
            <person name="Andersen G.L."/>
            <person name="Li W.J."/>
            <person name="Hallam S.J."/>
            <person name="Muyzer G."/>
            <person name="de Oliveira V.M."/>
            <person name="Inskeep W.P."/>
            <person name="Banfield J.F."/>
            <person name="Gribaldo S."/>
        </authorList>
    </citation>
    <scope>NUCLEOTIDE SEQUENCE [LARGE SCALE GENOMIC DNA]</scope>
    <source>
        <strain evidence="2">NM4</strain>
    </source>
</reference>
<comment type="caution">
    <text evidence="1">The sequence shown here is derived from an EMBL/GenBank/DDBJ whole genome shotgun (WGS) entry which is preliminary data.</text>
</comment>
<gene>
    <name evidence="1" type="ORF">D6D85_03170</name>
    <name evidence="2" type="ORF">EF810_05100</name>
</gene>
<evidence type="ECO:0000313" key="3">
    <source>
        <dbReference type="Proteomes" id="UP000277582"/>
    </source>
</evidence>
<dbReference type="Proteomes" id="UP000277582">
    <property type="component" value="Unassembled WGS sequence"/>
</dbReference>
<dbReference type="AlphaFoldDB" id="A0A3R9PL26"/>
<keyword evidence="3" id="KW-1185">Reference proteome</keyword>
<name>A0A3R9PL26_9CREN</name>
<proteinExistence type="predicted"/>
<dbReference type="EMBL" id="RCOS01000047">
    <property type="protein sequence ID" value="RSN76958.1"/>
    <property type="molecule type" value="Genomic_DNA"/>
</dbReference>
<dbReference type="RefSeq" id="WP_125670603.1">
    <property type="nucleotide sequence ID" value="NZ_RCOS01000047.1"/>
</dbReference>
<accession>A0A3R9PL26</accession>
<sequence>MLLLRVGYNANYYNSLLHKLTKIKRSVPVHVDVFARGGTVFVMSLDDGLSAAFLYAAYLKAKKKGLNADLMYARYIDEDWLPEEVRKTGEKWLSRRLSGKNAKMLRSRSITEHIFARW</sequence>